<name>A0ABU2K2A0_9ACTN</name>
<gene>
    <name evidence="2" type="ORF">RM844_33160</name>
</gene>
<evidence type="ECO:0000313" key="3">
    <source>
        <dbReference type="Proteomes" id="UP001183410"/>
    </source>
</evidence>
<dbReference type="RefSeq" id="WP_311671129.1">
    <property type="nucleotide sequence ID" value="NZ_JAVREO010000272.1"/>
</dbReference>
<dbReference type="Proteomes" id="UP001183410">
    <property type="component" value="Unassembled WGS sequence"/>
</dbReference>
<evidence type="ECO:0000313" key="2">
    <source>
        <dbReference type="EMBL" id="MDT0271131.1"/>
    </source>
</evidence>
<dbReference type="InterPro" id="IPR000772">
    <property type="entry name" value="Ricin_B_lectin"/>
</dbReference>
<sequence>MSSDPAPVVEAGTYRLRNVGSGLVLEVHGAAKGSGARVQQGKDDGTAAQEWLVSPVHEGAALYHLVNAH</sequence>
<dbReference type="SUPFAM" id="SSF50370">
    <property type="entry name" value="Ricin B-like lectins"/>
    <property type="match status" value="1"/>
</dbReference>
<comment type="caution">
    <text evidence="2">The sequence shown here is derived from an EMBL/GenBank/DDBJ whole genome shotgun (WGS) entry which is preliminary data.</text>
</comment>
<dbReference type="EMBL" id="JAVREO010000272">
    <property type="protein sequence ID" value="MDT0271131.1"/>
    <property type="molecule type" value="Genomic_DNA"/>
</dbReference>
<dbReference type="Pfam" id="PF14200">
    <property type="entry name" value="RicinB_lectin_2"/>
    <property type="match status" value="1"/>
</dbReference>
<dbReference type="InterPro" id="IPR035992">
    <property type="entry name" value="Ricin_B-like_lectins"/>
</dbReference>
<evidence type="ECO:0000259" key="1">
    <source>
        <dbReference type="Pfam" id="PF14200"/>
    </source>
</evidence>
<accession>A0ABU2K2A0</accession>
<keyword evidence="3" id="KW-1185">Reference proteome</keyword>
<dbReference type="CDD" id="cd00161">
    <property type="entry name" value="beta-trefoil_Ricin-like"/>
    <property type="match status" value="1"/>
</dbReference>
<feature type="non-terminal residue" evidence="2">
    <location>
        <position position="69"/>
    </location>
</feature>
<reference evidence="3" key="1">
    <citation type="submission" date="2023-07" db="EMBL/GenBank/DDBJ databases">
        <title>30 novel species of actinomycetes from the DSMZ collection.</title>
        <authorList>
            <person name="Nouioui I."/>
        </authorList>
    </citation>
    <scope>NUCLEOTIDE SEQUENCE [LARGE SCALE GENOMIC DNA]</scope>
    <source>
        <strain evidence="3">DSM 44915</strain>
    </source>
</reference>
<proteinExistence type="predicted"/>
<protein>
    <submittedName>
        <fullName evidence="2">RICIN domain-containing protein</fullName>
    </submittedName>
</protein>
<dbReference type="Gene3D" id="2.80.10.50">
    <property type="match status" value="1"/>
</dbReference>
<organism evidence="2 3">
    <name type="scientific">Streptomyces chisholmiae</name>
    <dbReference type="NCBI Taxonomy" id="3075540"/>
    <lineage>
        <taxon>Bacteria</taxon>
        <taxon>Bacillati</taxon>
        <taxon>Actinomycetota</taxon>
        <taxon>Actinomycetes</taxon>
        <taxon>Kitasatosporales</taxon>
        <taxon>Streptomycetaceae</taxon>
        <taxon>Streptomyces</taxon>
    </lineage>
</organism>
<feature type="domain" description="Ricin B lectin" evidence="1">
    <location>
        <begin position="10"/>
        <end position="69"/>
    </location>
</feature>